<organism evidence="1 2">
    <name type="scientific">Ilyodon furcidens</name>
    <name type="common">goldbreast splitfin</name>
    <dbReference type="NCBI Taxonomy" id="33524"/>
    <lineage>
        <taxon>Eukaryota</taxon>
        <taxon>Metazoa</taxon>
        <taxon>Chordata</taxon>
        <taxon>Craniata</taxon>
        <taxon>Vertebrata</taxon>
        <taxon>Euteleostomi</taxon>
        <taxon>Actinopterygii</taxon>
        <taxon>Neopterygii</taxon>
        <taxon>Teleostei</taxon>
        <taxon>Neoteleostei</taxon>
        <taxon>Acanthomorphata</taxon>
        <taxon>Ovalentaria</taxon>
        <taxon>Atherinomorphae</taxon>
        <taxon>Cyprinodontiformes</taxon>
        <taxon>Goodeidae</taxon>
        <taxon>Ilyodon</taxon>
    </lineage>
</organism>
<evidence type="ECO:0000313" key="2">
    <source>
        <dbReference type="Proteomes" id="UP001482620"/>
    </source>
</evidence>
<dbReference type="EMBL" id="JAHRIQ010082042">
    <property type="protein sequence ID" value="MEQ2247726.1"/>
    <property type="molecule type" value="Genomic_DNA"/>
</dbReference>
<proteinExistence type="predicted"/>
<dbReference type="Proteomes" id="UP001482620">
    <property type="component" value="Unassembled WGS sequence"/>
</dbReference>
<evidence type="ECO:0000313" key="1">
    <source>
        <dbReference type="EMBL" id="MEQ2247726.1"/>
    </source>
</evidence>
<sequence>MKFFSPLDRRTGAPFRGNLLVASRGLDLAGDGLTAPAQSSGGRDCGRMKQRAPQIWIYEEESWRKLS</sequence>
<keyword evidence="2" id="KW-1185">Reference proteome</keyword>
<comment type="caution">
    <text evidence="1">The sequence shown here is derived from an EMBL/GenBank/DDBJ whole genome shotgun (WGS) entry which is preliminary data.</text>
</comment>
<name>A0ABV0URI3_9TELE</name>
<reference evidence="1 2" key="1">
    <citation type="submission" date="2021-06" db="EMBL/GenBank/DDBJ databases">
        <authorList>
            <person name="Palmer J.M."/>
        </authorList>
    </citation>
    <scope>NUCLEOTIDE SEQUENCE [LARGE SCALE GENOMIC DNA]</scope>
    <source>
        <strain evidence="2">if_2019</strain>
        <tissue evidence="1">Muscle</tissue>
    </source>
</reference>
<protein>
    <submittedName>
        <fullName evidence="1">Uncharacterized protein</fullName>
    </submittedName>
</protein>
<gene>
    <name evidence="1" type="ORF">ILYODFUR_012172</name>
</gene>
<accession>A0ABV0URI3</accession>